<comment type="similarity">
    <text evidence="1">Belongs to the PyrK family.</text>
</comment>
<dbReference type="SUPFAM" id="SSF52343">
    <property type="entry name" value="Ferredoxin reductase-like, C-terminal NADP-linked domain"/>
    <property type="match status" value="1"/>
</dbReference>
<feature type="binding site" evidence="11">
    <location>
        <begin position="56"/>
        <end position="59"/>
    </location>
    <ligand>
        <name>FAD</name>
        <dbReference type="ChEBI" id="CHEBI:57692"/>
    </ligand>
</feature>
<dbReference type="InterPro" id="IPR050353">
    <property type="entry name" value="PyrK_electron_transfer"/>
</dbReference>
<dbReference type="Proteomes" id="UP000010408">
    <property type="component" value="Unassembled WGS sequence"/>
</dbReference>
<evidence type="ECO:0000256" key="2">
    <source>
        <dbReference type="ARBA" id="ARBA00022448"/>
    </source>
</evidence>
<feature type="binding site" evidence="12">
    <location>
        <position position="244"/>
    </location>
    <ligand>
        <name>[2Fe-2S] cluster</name>
        <dbReference type="ChEBI" id="CHEBI:190135"/>
    </ligand>
</feature>
<protein>
    <submittedName>
        <fullName evidence="14">Putative dihydroorotate dehydrogenase, electron transfer subunit</fullName>
    </submittedName>
</protein>
<dbReference type="GO" id="GO:0051537">
    <property type="term" value="F:2 iron, 2 sulfur cluster binding"/>
    <property type="evidence" value="ECO:0007669"/>
    <property type="project" value="UniProtKB-KW"/>
</dbReference>
<dbReference type="PROSITE" id="PS51384">
    <property type="entry name" value="FAD_FR"/>
    <property type="match status" value="1"/>
</dbReference>
<dbReference type="Gene3D" id="3.40.50.80">
    <property type="entry name" value="Nucleotide-binding domain of ferredoxin-NADP reductase (FNR) module"/>
    <property type="match status" value="1"/>
</dbReference>
<dbReference type="GO" id="GO:0016491">
    <property type="term" value="F:oxidoreductase activity"/>
    <property type="evidence" value="ECO:0007669"/>
    <property type="project" value="InterPro"/>
</dbReference>
<evidence type="ECO:0000256" key="4">
    <source>
        <dbReference type="ARBA" id="ARBA00022714"/>
    </source>
</evidence>
<dbReference type="AlphaFoldDB" id="L1NGN8"/>
<dbReference type="InterPro" id="IPR017938">
    <property type="entry name" value="Riboflavin_synthase-like_b-brl"/>
</dbReference>
<evidence type="ECO:0000256" key="10">
    <source>
        <dbReference type="ARBA" id="ARBA00034078"/>
    </source>
</evidence>
<dbReference type="STRING" id="1127696.HMPREF9134_00450"/>
<evidence type="ECO:0000259" key="13">
    <source>
        <dbReference type="PROSITE" id="PS51384"/>
    </source>
</evidence>
<proteinExistence type="inferred from homology"/>
<keyword evidence="9 12" id="KW-0411">Iron-sulfur</keyword>
<dbReference type="EMBL" id="AMEQ01000015">
    <property type="protein sequence ID" value="EKY02435.1"/>
    <property type="molecule type" value="Genomic_DNA"/>
</dbReference>
<feature type="binding site" evidence="12">
    <location>
        <position position="223"/>
    </location>
    <ligand>
        <name>[2Fe-2S] cluster</name>
        <dbReference type="ChEBI" id="CHEBI:190135"/>
    </ligand>
</feature>
<dbReference type="InterPro" id="IPR012165">
    <property type="entry name" value="Cyt_c3_hydrogenase_gsu"/>
</dbReference>
<comment type="cofactor">
    <cofactor evidence="10">
        <name>[2Fe-2S] cluster</name>
        <dbReference type="ChEBI" id="CHEBI:190135"/>
    </cofactor>
</comment>
<dbReference type="Gene3D" id="2.40.30.10">
    <property type="entry name" value="Translation factors"/>
    <property type="match status" value="1"/>
</dbReference>
<dbReference type="Gene3D" id="2.10.240.10">
    <property type="entry name" value="Dihydroorotate dehydrogenase, electron transfer subunit"/>
    <property type="match status" value="1"/>
</dbReference>
<organism evidence="14 15">
    <name type="scientific">Porphyromonas catoniae F0037</name>
    <dbReference type="NCBI Taxonomy" id="1127696"/>
    <lineage>
        <taxon>Bacteria</taxon>
        <taxon>Pseudomonadati</taxon>
        <taxon>Bacteroidota</taxon>
        <taxon>Bacteroidia</taxon>
        <taxon>Bacteroidales</taxon>
        <taxon>Porphyromonadaceae</taxon>
        <taxon>Porphyromonas</taxon>
    </lineage>
</organism>
<evidence type="ECO:0000256" key="5">
    <source>
        <dbReference type="ARBA" id="ARBA00022723"/>
    </source>
</evidence>
<dbReference type="PANTHER" id="PTHR43513:SF3">
    <property type="entry name" value="DIHYDROOROTATE DEHYDROGENASE B (NAD(+)), ELECTRON TRANSFER SUBUNIT-RELATED"/>
    <property type="match status" value="1"/>
</dbReference>
<keyword evidence="3 11" id="KW-0285">Flavoprotein</keyword>
<dbReference type="Pfam" id="PF00175">
    <property type="entry name" value="NAD_binding_1"/>
    <property type="match status" value="1"/>
</dbReference>
<keyword evidence="8 12" id="KW-0408">Iron</keyword>
<dbReference type="GO" id="GO:0046872">
    <property type="term" value="F:metal ion binding"/>
    <property type="evidence" value="ECO:0007669"/>
    <property type="project" value="UniProtKB-KW"/>
</dbReference>
<feature type="domain" description="FAD-binding FR-type" evidence="13">
    <location>
        <begin position="3"/>
        <end position="105"/>
    </location>
</feature>
<dbReference type="Pfam" id="PF10418">
    <property type="entry name" value="DHODB_Fe-S_bind"/>
    <property type="match status" value="1"/>
</dbReference>
<dbReference type="InterPro" id="IPR017927">
    <property type="entry name" value="FAD-bd_FR_type"/>
</dbReference>
<comment type="caution">
    <text evidence="14">The sequence shown here is derived from an EMBL/GenBank/DDBJ whole genome shotgun (WGS) entry which is preliminary data.</text>
</comment>
<evidence type="ECO:0000256" key="6">
    <source>
        <dbReference type="ARBA" id="ARBA00022827"/>
    </source>
</evidence>
<dbReference type="GO" id="GO:0006221">
    <property type="term" value="P:pyrimidine nucleotide biosynthetic process"/>
    <property type="evidence" value="ECO:0007669"/>
    <property type="project" value="InterPro"/>
</dbReference>
<feature type="binding site" evidence="12">
    <location>
        <position position="231"/>
    </location>
    <ligand>
        <name>[2Fe-2S] cluster</name>
        <dbReference type="ChEBI" id="CHEBI:190135"/>
    </ligand>
</feature>
<gene>
    <name evidence="14" type="ORF">HMPREF9134_00450</name>
</gene>
<reference evidence="14 15" key="1">
    <citation type="submission" date="2012-05" db="EMBL/GenBank/DDBJ databases">
        <authorList>
            <person name="Weinstock G."/>
            <person name="Sodergren E."/>
            <person name="Lobos E.A."/>
            <person name="Fulton L."/>
            <person name="Fulton R."/>
            <person name="Courtney L."/>
            <person name="Fronick C."/>
            <person name="O'Laughlin M."/>
            <person name="Godfrey J."/>
            <person name="Wilson R.M."/>
            <person name="Miner T."/>
            <person name="Farmer C."/>
            <person name="Delehaunty K."/>
            <person name="Cordes M."/>
            <person name="Minx P."/>
            <person name="Tomlinson C."/>
            <person name="Chen J."/>
            <person name="Wollam A."/>
            <person name="Pepin K.H."/>
            <person name="Bhonagiri V."/>
            <person name="Zhang X."/>
            <person name="Suruliraj S."/>
            <person name="Warren W."/>
            <person name="Mitreva M."/>
            <person name="Mardis E.R."/>
            <person name="Wilson R.K."/>
        </authorList>
    </citation>
    <scope>NUCLEOTIDE SEQUENCE [LARGE SCALE GENOMIC DNA]</scope>
    <source>
        <strain evidence="14 15">F0037</strain>
    </source>
</reference>
<keyword evidence="2" id="KW-0813">Transport</keyword>
<dbReference type="PIRSF" id="PIRSF006816">
    <property type="entry name" value="Cyc3_hyd_g"/>
    <property type="match status" value="1"/>
</dbReference>
<evidence type="ECO:0000256" key="7">
    <source>
        <dbReference type="ARBA" id="ARBA00022982"/>
    </source>
</evidence>
<dbReference type="HOGENOM" id="CLU_003827_1_2_10"/>
<keyword evidence="4 12" id="KW-0001">2Fe-2S</keyword>
<dbReference type="InterPro" id="IPR019480">
    <property type="entry name" value="Dihydroorotate_DH_Fe-S-bd"/>
</dbReference>
<evidence type="ECO:0000256" key="12">
    <source>
        <dbReference type="PIRSR" id="PIRSR006816-2"/>
    </source>
</evidence>
<accession>L1NGN8</accession>
<keyword evidence="6 11" id="KW-0274">FAD</keyword>
<keyword evidence="5 12" id="KW-0479">Metal-binding</keyword>
<evidence type="ECO:0000256" key="8">
    <source>
        <dbReference type="ARBA" id="ARBA00023004"/>
    </source>
</evidence>
<dbReference type="SUPFAM" id="SSF63380">
    <property type="entry name" value="Riboflavin synthase domain-like"/>
    <property type="match status" value="1"/>
</dbReference>
<evidence type="ECO:0000256" key="9">
    <source>
        <dbReference type="ARBA" id="ARBA00023014"/>
    </source>
</evidence>
<dbReference type="GO" id="GO:0050660">
    <property type="term" value="F:flavin adenine dinucleotide binding"/>
    <property type="evidence" value="ECO:0007669"/>
    <property type="project" value="InterPro"/>
</dbReference>
<comment type="cofactor">
    <cofactor evidence="12">
        <name>[2Fe-2S] cluster</name>
        <dbReference type="ChEBI" id="CHEBI:190135"/>
    </cofactor>
    <text evidence="12">Binds 1 [2Fe-2S] cluster per subunit.</text>
</comment>
<dbReference type="PRINTS" id="PR00409">
    <property type="entry name" value="PHDIOXRDTASE"/>
</dbReference>
<keyword evidence="7" id="KW-0249">Electron transport</keyword>
<dbReference type="PANTHER" id="PTHR43513">
    <property type="entry name" value="DIHYDROOROTATE DEHYDROGENASE B (NAD(+)), ELECTRON TRANSFER SUBUNIT"/>
    <property type="match status" value="1"/>
</dbReference>
<comment type="cofactor">
    <cofactor evidence="11">
        <name>FAD</name>
        <dbReference type="ChEBI" id="CHEBI:57692"/>
    </cofactor>
    <text evidence="11">Binds 1 FAD per subunit.</text>
</comment>
<dbReference type="InterPro" id="IPR001433">
    <property type="entry name" value="OxRdtase_FAD/NAD-bd"/>
</dbReference>
<dbReference type="RefSeq" id="WP_005468622.1">
    <property type="nucleotide sequence ID" value="NZ_KB291043.1"/>
</dbReference>
<name>L1NGN8_9PORP</name>
<dbReference type="PATRIC" id="fig|1127696.3.peg.394"/>
<dbReference type="CDD" id="cd06218">
    <property type="entry name" value="DHOD_e_trans"/>
    <property type="match status" value="1"/>
</dbReference>
<evidence type="ECO:0000313" key="14">
    <source>
        <dbReference type="EMBL" id="EKY02435.1"/>
    </source>
</evidence>
<feature type="binding site" evidence="11">
    <location>
        <begin position="80"/>
        <end position="81"/>
    </location>
    <ligand>
        <name>FAD</name>
        <dbReference type="ChEBI" id="CHEBI:57692"/>
    </ligand>
</feature>
<evidence type="ECO:0000313" key="15">
    <source>
        <dbReference type="Proteomes" id="UP000010408"/>
    </source>
</evidence>
<sequence>MKKYSLRFTLLSTLDLGAGNYLLRLTLPLHEGFFPEMAPGQFVQVAVPGGYVLLRRPISICSVFAEQRELWLLVGRVGQGTSVLTNLRDGSELSLLLPLGNTFSTEGIKNPLLIGGGVGIAPMLFLARSFAERGTRPTILLGGRTKEHVVLRDYFETLGNTHYTTDSGELGVHGRVTDHPILHEGTFDQIYTCGPKVMMLAVAKMAEARGISCEVSLENTMACGIGACLCCVEDLEGKGNTCVCTEGPVFDSRLIKKN</sequence>
<dbReference type="InterPro" id="IPR039261">
    <property type="entry name" value="FNR_nucleotide-bd"/>
</dbReference>
<dbReference type="eggNOG" id="COG0543">
    <property type="taxonomic scope" value="Bacteria"/>
</dbReference>
<evidence type="ECO:0000256" key="3">
    <source>
        <dbReference type="ARBA" id="ARBA00022630"/>
    </source>
</evidence>
<evidence type="ECO:0000256" key="1">
    <source>
        <dbReference type="ARBA" id="ARBA00006422"/>
    </source>
</evidence>
<dbReference type="InterPro" id="IPR037117">
    <property type="entry name" value="Dihydroorotate_DH_ele_sf"/>
</dbReference>
<evidence type="ECO:0000256" key="11">
    <source>
        <dbReference type="PIRSR" id="PIRSR006816-1"/>
    </source>
</evidence>
<feature type="binding site" evidence="12">
    <location>
        <position position="228"/>
    </location>
    <ligand>
        <name>[2Fe-2S] cluster</name>
        <dbReference type="ChEBI" id="CHEBI:190135"/>
    </ligand>
</feature>